<dbReference type="Pfam" id="PF00266">
    <property type="entry name" value="Aminotran_5"/>
    <property type="match status" value="1"/>
</dbReference>
<gene>
    <name evidence="2" type="ORF">R2D22_00630</name>
</gene>
<dbReference type="InterPro" id="IPR015422">
    <property type="entry name" value="PyrdxlP-dep_Trfase_small"/>
</dbReference>
<evidence type="ECO:0000259" key="1">
    <source>
        <dbReference type="Pfam" id="PF00266"/>
    </source>
</evidence>
<accession>A0ABZ0LKE6</accession>
<dbReference type="SUPFAM" id="SSF53383">
    <property type="entry name" value="PLP-dependent transferases"/>
    <property type="match status" value="1"/>
</dbReference>
<feature type="domain" description="Aminotransferase class V" evidence="1">
    <location>
        <begin position="3"/>
        <end position="100"/>
    </location>
</feature>
<dbReference type="InterPro" id="IPR000192">
    <property type="entry name" value="Aminotrans_V_dom"/>
</dbReference>
<keyword evidence="2" id="KW-0808">Transferase</keyword>
<keyword evidence="2" id="KW-0032">Aminotransferase</keyword>
<reference evidence="2 3" key="1">
    <citation type="submission" date="2023-10" db="EMBL/GenBank/DDBJ databases">
        <title>The genome sequence of Streptomyces sp. HUAS YS2.</title>
        <authorList>
            <person name="Mo P."/>
        </authorList>
    </citation>
    <scope>NUCLEOTIDE SEQUENCE [LARGE SCALE GENOMIC DNA]</scope>
    <source>
        <strain evidence="2 3">HUAS YS2</strain>
    </source>
</reference>
<dbReference type="RefSeq" id="WP_318100096.1">
    <property type="nucleotide sequence ID" value="NZ_CP137573.1"/>
</dbReference>
<dbReference type="InterPro" id="IPR015424">
    <property type="entry name" value="PyrdxlP-dep_Trfase"/>
</dbReference>
<sequence>MDLIGKHEQSLRTELDAGLIELGEAVTVHSRAQQRTPTTLVTFAGRDAQDAHHFLASRLVQAPAGSFYAVEASERLGLGSAGGLRIGLSLYSDSSDIARLLNGLDDFLRIQGSSRLARQLHITTA</sequence>
<organism evidence="2 3">
    <name type="scientific">Streptomyces solicathayae</name>
    <dbReference type="NCBI Taxonomy" id="3081768"/>
    <lineage>
        <taxon>Bacteria</taxon>
        <taxon>Bacillati</taxon>
        <taxon>Actinomycetota</taxon>
        <taxon>Actinomycetes</taxon>
        <taxon>Kitasatosporales</taxon>
        <taxon>Streptomycetaceae</taxon>
        <taxon>Streptomyces</taxon>
    </lineage>
</organism>
<evidence type="ECO:0000313" key="2">
    <source>
        <dbReference type="EMBL" id="WOX19982.1"/>
    </source>
</evidence>
<proteinExistence type="predicted"/>
<evidence type="ECO:0000313" key="3">
    <source>
        <dbReference type="Proteomes" id="UP001301731"/>
    </source>
</evidence>
<dbReference type="EMBL" id="CP137573">
    <property type="protein sequence ID" value="WOX19982.1"/>
    <property type="molecule type" value="Genomic_DNA"/>
</dbReference>
<keyword evidence="3" id="KW-1185">Reference proteome</keyword>
<dbReference type="Proteomes" id="UP001301731">
    <property type="component" value="Chromosome"/>
</dbReference>
<protein>
    <submittedName>
        <fullName evidence="2">Aminotransferase class V-fold PLP-dependent enzyme</fullName>
    </submittedName>
</protein>
<dbReference type="GO" id="GO:0008483">
    <property type="term" value="F:transaminase activity"/>
    <property type="evidence" value="ECO:0007669"/>
    <property type="project" value="UniProtKB-KW"/>
</dbReference>
<dbReference type="Gene3D" id="3.90.1150.10">
    <property type="entry name" value="Aspartate Aminotransferase, domain 1"/>
    <property type="match status" value="1"/>
</dbReference>
<name>A0ABZ0LKE6_9ACTN</name>